<proteinExistence type="predicted"/>
<protein>
    <submittedName>
        <fullName evidence="2">Uncharacterized protein</fullName>
    </submittedName>
</protein>
<accession>A0A4Y2NFP7</accession>
<comment type="caution">
    <text evidence="2">The sequence shown here is derived from an EMBL/GenBank/DDBJ whole genome shotgun (WGS) entry which is preliminary data.</text>
</comment>
<sequence>MELPLQPLDHLFTASPSSEHDIQTETNSNKEGLRENLIKAFRDTFEKFDPSGPAREWVLMRLKKTSSEGQSETLLETLGTNVSLKKSSN</sequence>
<evidence type="ECO:0000256" key="1">
    <source>
        <dbReference type="SAM" id="MobiDB-lite"/>
    </source>
</evidence>
<organism evidence="2 3">
    <name type="scientific">Araneus ventricosus</name>
    <name type="common">Orbweaver spider</name>
    <name type="synonym">Epeira ventricosa</name>
    <dbReference type="NCBI Taxonomy" id="182803"/>
    <lineage>
        <taxon>Eukaryota</taxon>
        <taxon>Metazoa</taxon>
        <taxon>Ecdysozoa</taxon>
        <taxon>Arthropoda</taxon>
        <taxon>Chelicerata</taxon>
        <taxon>Arachnida</taxon>
        <taxon>Araneae</taxon>
        <taxon>Araneomorphae</taxon>
        <taxon>Entelegynae</taxon>
        <taxon>Araneoidea</taxon>
        <taxon>Araneidae</taxon>
        <taxon>Araneus</taxon>
    </lineage>
</organism>
<gene>
    <name evidence="2" type="ORF">AVEN_155461_1</name>
</gene>
<evidence type="ECO:0000313" key="3">
    <source>
        <dbReference type="Proteomes" id="UP000499080"/>
    </source>
</evidence>
<reference evidence="2 3" key="1">
    <citation type="journal article" date="2019" name="Sci. Rep.">
        <title>Orb-weaving spider Araneus ventricosus genome elucidates the spidroin gene catalogue.</title>
        <authorList>
            <person name="Kono N."/>
            <person name="Nakamura H."/>
            <person name="Ohtoshi R."/>
            <person name="Moran D.A.P."/>
            <person name="Shinohara A."/>
            <person name="Yoshida Y."/>
            <person name="Fujiwara M."/>
            <person name="Mori M."/>
            <person name="Tomita M."/>
            <person name="Arakawa K."/>
        </authorList>
    </citation>
    <scope>NUCLEOTIDE SEQUENCE [LARGE SCALE GENOMIC DNA]</scope>
</reference>
<evidence type="ECO:0000313" key="2">
    <source>
        <dbReference type="EMBL" id="GBN37743.1"/>
    </source>
</evidence>
<feature type="region of interest" description="Disordered" evidence="1">
    <location>
        <begin position="1"/>
        <end position="31"/>
    </location>
</feature>
<dbReference type="Proteomes" id="UP000499080">
    <property type="component" value="Unassembled WGS sequence"/>
</dbReference>
<name>A0A4Y2NFP7_ARAVE</name>
<dbReference type="EMBL" id="BGPR01009063">
    <property type="protein sequence ID" value="GBN37743.1"/>
    <property type="molecule type" value="Genomic_DNA"/>
</dbReference>
<dbReference type="AlphaFoldDB" id="A0A4Y2NFP7"/>
<keyword evidence="3" id="KW-1185">Reference proteome</keyword>